<dbReference type="PANTHER" id="PTHR45929">
    <property type="entry name" value="JAK PATHWAY SIGNAL TRANSDUCTION ADAPTOR MOLECULE"/>
    <property type="match status" value="1"/>
</dbReference>
<feature type="compositionally biased region" description="Pro residues" evidence="3">
    <location>
        <begin position="311"/>
        <end position="325"/>
    </location>
</feature>
<dbReference type="FunFam" id="2.30.30.40:FF:000072">
    <property type="entry name" value="Unconventional Myosin IB"/>
    <property type="match status" value="1"/>
</dbReference>
<dbReference type="SMART" id="SM00326">
    <property type="entry name" value="SH3"/>
    <property type="match status" value="1"/>
</dbReference>
<dbReference type="InterPro" id="IPR036028">
    <property type="entry name" value="SH3-like_dom_sf"/>
</dbReference>
<dbReference type="PROSITE" id="PS50002">
    <property type="entry name" value="SH3"/>
    <property type="match status" value="1"/>
</dbReference>
<dbReference type="Gene3D" id="2.30.30.40">
    <property type="entry name" value="SH3 Domains"/>
    <property type="match status" value="1"/>
</dbReference>
<protein>
    <submittedName>
        <fullName evidence="5">SH3 domain-containing protein</fullName>
    </submittedName>
</protein>
<evidence type="ECO:0000256" key="3">
    <source>
        <dbReference type="SAM" id="MobiDB-lite"/>
    </source>
</evidence>
<gene>
    <name evidence="5" type="ORF">BDA99DRAFT_506795</name>
</gene>
<feature type="compositionally biased region" description="Pro residues" evidence="3">
    <location>
        <begin position="118"/>
        <end position="130"/>
    </location>
</feature>
<dbReference type="CDD" id="cd00174">
    <property type="entry name" value="SH3"/>
    <property type="match status" value="1"/>
</dbReference>
<dbReference type="AlphaFoldDB" id="A0AAD5KCW2"/>
<name>A0AAD5KCW2_9FUNG</name>
<evidence type="ECO:0000256" key="1">
    <source>
        <dbReference type="ARBA" id="ARBA00022443"/>
    </source>
</evidence>
<dbReference type="PANTHER" id="PTHR45929:SF7">
    <property type="entry name" value="LAS SEVENTEEN-BINDING PROTEIN 1"/>
    <property type="match status" value="1"/>
</dbReference>
<keyword evidence="1 2" id="KW-0728">SH3 domain</keyword>
<evidence type="ECO:0000256" key="2">
    <source>
        <dbReference type="PROSITE-ProRule" id="PRU00192"/>
    </source>
</evidence>
<feature type="region of interest" description="Disordered" evidence="3">
    <location>
        <begin position="62"/>
        <end position="183"/>
    </location>
</feature>
<reference evidence="5" key="2">
    <citation type="submission" date="2023-02" db="EMBL/GenBank/DDBJ databases">
        <authorList>
            <consortium name="DOE Joint Genome Institute"/>
            <person name="Mondo S.J."/>
            <person name="Chang Y."/>
            <person name="Wang Y."/>
            <person name="Ahrendt S."/>
            <person name="Andreopoulos W."/>
            <person name="Barry K."/>
            <person name="Beard J."/>
            <person name="Benny G.L."/>
            <person name="Blankenship S."/>
            <person name="Bonito G."/>
            <person name="Cuomo C."/>
            <person name="Desiro A."/>
            <person name="Gervers K.A."/>
            <person name="Hundley H."/>
            <person name="Kuo A."/>
            <person name="LaButti K."/>
            <person name="Lang B.F."/>
            <person name="Lipzen A."/>
            <person name="O'Donnell K."/>
            <person name="Pangilinan J."/>
            <person name="Reynolds N."/>
            <person name="Sandor L."/>
            <person name="Smith M.W."/>
            <person name="Tsang A."/>
            <person name="Grigoriev I.V."/>
            <person name="Stajich J.E."/>
            <person name="Spatafora J.W."/>
        </authorList>
    </citation>
    <scope>NUCLEOTIDE SEQUENCE</scope>
    <source>
        <strain evidence="5">RSA 2281</strain>
    </source>
</reference>
<feature type="compositionally biased region" description="Pro residues" evidence="3">
    <location>
        <begin position="169"/>
        <end position="178"/>
    </location>
</feature>
<feature type="region of interest" description="Disordered" evidence="3">
    <location>
        <begin position="244"/>
        <end position="335"/>
    </location>
</feature>
<evidence type="ECO:0000313" key="6">
    <source>
        <dbReference type="Proteomes" id="UP001209540"/>
    </source>
</evidence>
<dbReference type="PRINTS" id="PR00499">
    <property type="entry name" value="P67PHOX"/>
</dbReference>
<dbReference type="Pfam" id="PF00018">
    <property type="entry name" value="SH3_1"/>
    <property type="match status" value="1"/>
</dbReference>
<feature type="domain" description="SH3" evidence="4">
    <location>
        <begin position="183"/>
        <end position="243"/>
    </location>
</feature>
<evidence type="ECO:0000259" key="4">
    <source>
        <dbReference type="PROSITE" id="PS50002"/>
    </source>
</evidence>
<proteinExistence type="predicted"/>
<comment type="caution">
    <text evidence="5">The sequence shown here is derived from an EMBL/GenBank/DDBJ whole genome shotgun (WGS) entry which is preliminary data.</text>
</comment>
<evidence type="ECO:0000313" key="5">
    <source>
        <dbReference type="EMBL" id="KAI9266835.1"/>
    </source>
</evidence>
<dbReference type="SUPFAM" id="SSF50044">
    <property type="entry name" value="SH3-domain"/>
    <property type="match status" value="1"/>
</dbReference>
<feature type="compositionally biased region" description="Low complexity" evidence="3">
    <location>
        <begin position="259"/>
        <end position="268"/>
    </location>
</feature>
<feature type="compositionally biased region" description="Pro residues" evidence="3">
    <location>
        <begin position="283"/>
        <end position="294"/>
    </location>
</feature>
<dbReference type="InterPro" id="IPR050670">
    <property type="entry name" value="STAM"/>
</dbReference>
<dbReference type="EMBL" id="JAIXMP010000010">
    <property type="protein sequence ID" value="KAI9266835.1"/>
    <property type="molecule type" value="Genomic_DNA"/>
</dbReference>
<accession>A0AAD5KCW2</accession>
<dbReference type="Proteomes" id="UP001209540">
    <property type="component" value="Unassembled WGS sequence"/>
</dbReference>
<dbReference type="PRINTS" id="PR00452">
    <property type="entry name" value="SH3DOMAIN"/>
</dbReference>
<feature type="compositionally biased region" description="Pro residues" evidence="3">
    <location>
        <begin position="142"/>
        <end position="156"/>
    </location>
</feature>
<dbReference type="InterPro" id="IPR001452">
    <property type="entry name" value="SH3_domain"/>
</dbReference>
<organism evidence="5 6">
    <name type="scientific">Phascolomyces articulosus</name>
    <dbReference type="NCBI Taxonomy" id="60185"/>
    <lineage>
        <taxon>Eukaryota</taxon>
        <taxon>Fungi</taxon>
        <taxon>Fungi incertae sedis</taxon>
        <taxon>Mucoromycota</taxon>
        <taxon>Mucoromycotina</taxon>
        <taxon>Mucoromycetes</taxon>
        <taxon>Mucorales</taxon>
        <taxon>Lichtheimiaceae</taxon>
        <taxon>Phascolomyces</taxon>
    </lineage>
</organism>
<feature type="compositionally biased region" description="Low complexity" evidence="3">
    <location>
        <begin position="295"/>
        <end position="310"/>
    </location>
</feature>
<reference evidence="5" key="1">
    <citation type="journal article" date="2022" name="IScience">
        <title>Evolution of zygomycete secretomes and the origins of terrestrial fungal ecologies.</title>
        <authorList>
            <person name="Chang Y."/>
            <person name="Wang Y."/>
            <person name="Mondo S."/>
            <person name="Ahrendt S."/>
            <person name="Andreopoulos W."/>
            <person name="Barry K."/>
            <person name="Beard J."/>
            <person name="Benny G.L."/>
            <person name="Blankenship S."/>
            <person name="Bonito G."/>
            <person name="Cuomo C."/>
            <person name="Desiro A."/>
            <person name="Gervers K.A."/>
            <person name="Hundley H."/>
            <person name="Kuo A."/>
            <person name="LaButti K."/>
            <person name="Lang B.F."/>
            <person name="Lipzen A."/>
            <person name="O'Donnell K."/>
            <person name="Pangilinan J."/>
            <person name="Reynolds N."/>
            <person name="Sandor L."/>
            <person name="Smith M.E."/>
            <person name="Tsang A."/>
            <person name="Grigoriev I.V."/>
            <person name="Stajich J.E."/>
            <person name="Spatafora J.W."/>
        </authorList>
    </citation>
    <scope>NUCLEOTIDE SEQUENCE</scope>
    <source>
        <strain evidence="5">RSA 2281</strain>
    </source>
</reference>
<sequence length="367" mass="38945">MSERDLVLANYMLASIQKDLGFLKDNQYLNTQTYNEICALLPSTVTMSNTTITATTAVHDTAIKKPPLPTRKSGGAPLPSGGQAPVPAPRSMSTAGGLDMPKLPARRSTNDQQQHLPTPAPRPQPSPRPSPRLNNAVNVMPMPAPTPAPAPAPTPAPAVRQHSHVPAAEPSPGPPPPSYSTATSLANAEAIYDYDGDDPKTDLSFRCGDIIQVTEYVNDDWWRGELHGKSGIFPQNHVKKITTPEPAKRAVPPKPPVSTPSVHQQQQQYPPPPQSSSTSTPSSVPPYSYPPPPTTMYHAPPQQPPTQAYYTPPPPGAVVQPPPQEGPEQQEGSKVSGMAKKFGGKVGEAAVFGFGATLGSQAAQSIF</sequence>
<keyword evidence="6" id="KW-1185">Reference proteome</keyword>